<organism evidence="2 3">
    <name type="scientific">Candidatus Pantoea deserta</name>
    <dbReference type="NCBI Taxonomy" id="1869313"/>
    <lineage>
        <taxon>Bacteria</taxon>
        <taxon>Pseudomonadati</taxon>
        <taxon>Pseudomonadota</taxon>
        <taxon>Gammaproteobacteria</taxon>
        <taxon>Enterobacterales</taxon>
        <taxon>Erwiniaceae</taxon>
        <taxon>Pantoea</taxon>
    </lineage>
</organism>
<evidence type="ECO:0000313" key="2">
    <source>
        <dbReference type="EMBL" id="RPE02980.1"/>
    </source>
</evidence>
<name>A0A3N4PGX1_9GAMM</name>
<dbReference type="RefSeq" id="WP_123799821.1">
    <property type="nucleotide sequence ID" value="NZ_RMVG01000003.1"/>
</dbReference>
<reference evidence="2 3" key="1">
    <citation type="submission" date="2018-11" db="EMBL/GenBank/DDBJ databases">
        <title>Whole genome sequencing of Pantoea sp. RIT388.</title>
        <authorList>
            <person name="Gan H.M."/>
            <person name="Hudson A.O."/>
        </authorList>
    </citation>
    <scope>NUCLEOTIDE SEQUENCE [LARGE SCALE GENOMIC DNA]</scope>
    <source>
        <strain evidence="2 3">RIT388</strain>
    </source>
</reference>
<protein>
    <submittedName>
        <fullName evidence="2">KilA-N domain-containing protein</fullName>
    </submittedName>
</protein>
<dbReference type="AlphaFoldDB" id="A0A3N4PGX1"/>
<feature type="domain" description="KilA/APSES-type HTH DNA-binding" evidence="1">
    <location>
        <begin position="7"/>
        <end position="117"/>
    </location>
</feature>
<dbReference type="SMART" id="SM01252">
    <property type="entry name" value="KilA-N"/>
    <property type="match status" value="1"/>
</dbReference>
<dbReference type="EMBL" id="RMVG01000003">
    <property type="protein sequence ID" value="RPE02980.1"/>
    <property type="molecule type" value="Genomic_DNA"/>
</dbReference>
<evidence type="ECO:0000313" key="3">
    <source>
        <dbReference type="Proteomes" id="UP000281332"/>
    </source>
</evidence>
<comment type="caution">
    <text evidence="2">The sequence shown here is derived from an EMBL/GenBank/DDBJ whole genome shotgun (WGS) entry which is preliminary data.</text>
</comment>
<dbReference type="Pfam" id="PF04383">
    <property type="entry name" value="KilA-N"/>
    <property type="match status" value="1"/>
</dbReference>
<dbReference type="InterPro" id="IPR018004">
    <property type="entry name" value="KilA/APSES_HTH"/>
</dbReference>
<dbReference type="OrthoDB" id="5298460at2"/>
<keyword evidence="3" id="KW-1185">Reference proteome</keyword>
<accession>A0A3N4PGX1</accession>
<evidence type="ECO:0000259" key="1">
    <source>
        <dbReference type="SMART" id="SM01252"/>
    </source>
</evidence>
<proteinExistence type="predicted"/>
<dbReference type="Proteomes" id="UP000281332">
    <property type="component" value="Unassembled WGS sequence"/>
</dbReference>
<sequence>MKELKLFDQPVRVNDEGMICLTDMWQIAKLRAESGDDKFLGGRDINSIRPSQFARLDSTKLFINELAKCDLNTHLKTVRGKHGGTFGSRYVAYEFAGHIDPAFKVGVYTVVDKFLSGEMVTMASYMAEANMADHIYHEEASVVSDAARTMHYWGVGGRKRHLTVKRQEAYEKLQVKIPGLPQ</sequence>
<gene>
    <name evidence="2" type="ORF">BBB56_06155</name>
</gene>